<organism evidence="7 8">
    <name type="scientific">Anas zonorhyncha</name>
    <name type="common">Eastern spot-billed duck</name>
    <dbReference type="NCBI Taxonomy" id="75864"/>
    <lineage>
        <taxon>Eukaryota</taxon>
        <taxon>Metazoa</taxon>
        <taxon>Chordata</taxon>
        <taxon>Craniata</taxon>
        <taxon>Vertebrata</taxon>
        <taxon>Euteleostomi</taxon>
        <taxon>Archelosauria</taxon>
        <taxon>Archosauria</taxon>
        <taxon>Dinosauria</taxon>
        <taxon>Saurischia</taxon>
        <taxon>Theropoda</taxon>
        <taxon>Coelurosauria</taxon>
        <taxon>Aves</taxon>
        <taxon>Neognathae</taxon>
        <taxon>Galloanserae</taxon>
        <taxon>Anseriformes</taxon>
        <taxon>Anatidae</taxon>
        <taxon>Anatinae</taxon>
        <taxon>Anas</taxon>
    </lineage>
</organism>
<keyword evidence="2" id="KW-0963">Cytoplasm</keyword>
<dbReference type="SMART" id="SM01301">
    <property type="entry name" value="PTPlike_phytase"/>
    <property type="match status" value="2"/>
</dbReference>
<name>A0A8B9UJ66_9AVES</name>
<accession>A0A8B9UJ66</accession>
<reference evidence="7" key="1">
    <citation type="submission" date="2025-08" db="UniProtKB">
        <authorList>
            <consortium name="Ensembl"/>
        </authorList>
    </citation>
    <scope>IDENTIFICATION</scope>
</reference>
<evidence type="ECO:0000256" key="2">
    <source>
        <dbReference type="ARBA" id="ARBA00022490"/>
    </source>
</evidence>
<keyword evidence="4" id="KW-0449">Lipoprotein</keyword>
<dbReference type="InterPro" id="IPR029021">
    <property type="entry name" value="Prot-tyrosine_phosphatase-like"/>
</dbReference>
<evidence type="ECO:0000256" key="4">
    <source>
        <dbReference type="ARBA" id="ARBA00023288"/>
    </source>
</evidence>
<keyword evidence="3" id="KW-0519">Myristate</keyword>
<evidence type="ECO:0000256" key="1">
    <source>
        <dbReference type="ARBA" id="ARBA00004514"/>
    </source>
</evidence>
<dbReference type="GO" id="GO:0005829">
    <property type="term" value="C:cytosol"/>
    <property type="evidence" value="ECO:0007669"/>
    <property type="project" value="UniProtKB-SubCell"/>
</dbReference>
<protein>
    <recommendedName>
        <fullName evidence="6">Paladin</fullName>
    </recommendedName>
</protein>
<evidence type="ECO:0000256" key="3">
    <source>
        <dbReference type="ARBA" id="ARBA00022707"/>
    </source>
</evidence>
<dbReference type="Pfam" id="PF14566">
    <property type="entry name" value="PTPlike_phytase"/>
    <property type="match status" value="2"/>
</dbReference>
<evidence type="ECO:0000313" key="7">
    <source>
        <dbReference type="Ensembl" id="ENSAZOP00000010229.1"/>
    </source>
</evidence>
<reference evidence="7" key="2">
    <citation type="submission" date="2025-09" db="UniProtKB">
        <authorList>
            <consortium name="Ensembl"/>
        </authorList>
    </citation>
    <scope>IDENTIFICATION</scope>
</reference>
<proteinExistence type="inferred from homology"/>
<sequence>MGLSSPRRAAEKIPLTSPLLVFPCSRLRMMGTTASAAQQSGPASAFESVHGIGTMEDQRSLSIHSFQTLGLHNSKAKSIITNKVAPVVITYNCREEFQIHDELLKANYTVGRISEAAPEHYLVQGKYFMVRDVHGKLDVLNTTGSCGAPNFRQAKGGYAVFGMGQPSLNGFRLLLQKLQREGHKECVFFCVREEPVLFLRVEGDFVAYTPRGKDSLHENLHGLRRGPRGEDLELTIRKEIHDFAQLSQGVYYVYDDVERLRDEPRAVRVQGEEDVQVTGEVYRRPVFLLPAYRYHRLPLPAHGAPLEEHFDAFIRFLRESPGLLLRDPSRPPPALLFSCQSGVGRTNLAMAMATLILLHHRGATQKPDPQPPAKTSPRARFRVIQSFIEVVPKGQQMVEEVDSAIASCSEMHDMKEAVHEAKKKLEGIGEDRQSQGGSTKDHCLQRVQQSLERYFYLVAFNYYLHEQVADERFCPDVLSTVKEMSVANFRRVPKMPIYGTAQPSSKTLGSVLRYLTDAKRKHSRILWVNLREEVVLEGNEQVYTLREPGSLDELVPVPASTPEQLEKLEAALKGDLLKSQQWLEVYLEAEKQMKMFKSCLTTQEIFNQHKSTCPGLTYRRIPIPDFCAPKEQDFDRLLEAMKTTLAEDSRAAFVFNCASGRGRTTTAMVIAVLALWHCAGVPEASEDEIVSVPDAKYTKGEFEVVMKVVQLLPDGHRMKKEVDMALDTVSETMTPMHYHLREIIICTYRQGRSGKDEQERRLLQLRSLQYLERYIYLILFNAYLHLEKKDSWQRPFSLWMREVAAVAGVYEVLDRLGFPELEGPEDEEPLRRLRGRWRAQSCGDVV</sequence>
<dbReference type="Proteomes" id="UP000694549">
    <property type="component" value="Unplaced"/>
</dbReference>
<dbReference type="FunFam" id="3.90.190.10:FF:000100">
    <property type="entry name" value="Phosphatase domain-containing paladin 1b"/>
    <property type="match status" value="1"/>
</dbReference>
<keyword evidence="8" id="KW-1185">Reference proteome</keyword>
<dbReference type="CDD" id="cd17660">
    <property type="entry name" value="PTP_paladin_2"/>
    <property type="match status" value="1"/>
</dbReference>
<evidence type="ECO:0000313" key="8">
    <source>
        <dbReference type="Proteomes" id="UP000694549"/>
    </source>
</evidence>
<dbReference type="InterPro" id="IPR050561">
    <property type="entry name" value="PTP"/>
</dbReference>
<comment type="similarity">
    <text evidence="5">Belongs to the paladin family.</text>
</comment>
<dbReference type="Gene3D" id="3.90.190.10">
    <property type="entry name" value="Protein tyrosine phosphatase superfamily"/>
    <property type="match status" value="2"/>
</dbReference>
<evidence type="ECO:0000256" key="5">
    <source>
        <dbReference type="ARBA" id="ARBA00037958"/>
    </source>
</evidence>
<evidence type="ECO:0000256" key="6">
    <source>
        <dbReference type="ARBA" id="ARBA00040012"/>
    </source>
</evidence>
<dbReference type="Ensembl" id="ENSAZOT00000010924.1">
    <property type="protein sequence ID" value="ENSAZOP00000010229.1"/>
    <property type="gene ID" value="ENSAZOG00000006479.1"/>
</dbReference>
<comment type="subcellular location">
    <subcellularLocation>
        <location evidence="1">Cytoplasm</location>
        <location evidence="1">Cytosol</location>
    </subcellularLocation>
</comment>
<dbReference type="AlphaFoldDB" id="A0A8B9UJ66"/>
<dbReference type="PANTHER" id="PTHR23339">
    <property type="entry name" value="TYROSINE SPECIFIC PROTEIN PHOSPHATASE AND DUAL SPECIFICITY PROTEIN PHOSPHATASE"/>
    <property type="match status" value="1"/>
</dbReference>
<dbReference type="SUPFAM" id="SSF52799">
    <property type="entry name" value="(Phosphotyrosine protein) phosphatases II"/>
    <property type="match status" value="2"/>
</dbReference>